<dbReference type="EMBL" id="WPAF01000061">
    <property type="protein sequence ID" value="KAF0132395.1"/>
    <property type="molecule type" value="Genomic_DNA"/>
</dbReference>
<gene>
    <name evidence="1" type="ORF">FD145_1644</name>
</gene>
<organism evidence="1 2">
    <name type="scientific">Candidatus Saganbacteria bacterium</name>
    <dbReference type="NCBI Taxonomy" id="2575572"/>
    <lineage>
        <taxon>Bacteria</taxon>
        <taxon>Bacillati</taxon>
        <taxon>Saganbacteria</taxon>
    </lineage>
</organism>
<sequence length="146" mass="16251">MKTKYLISFITLSFLIIIGSTILIEAANIQYPVEELGNCENEAACRVYCDKPGNMEICLDFAQKNNLMSEREVNAAKNFLAIDENGPGGCKGKEECEEYCNNIDHIDECIAFAEENNLIPPEELEEAKKVQAAIKRGFKPPPCGNK</sequence>
<evidence type="ECO:0000313" key="1">
    <source>
        <dbReference type="EMBL" id="KAF0132395.1"/>
    </source>
</evidence>
<dbReference type="Proteomes" id="UP000488506">
    <property type="component" value="Unassembled WGS sequence"/>
</dbReference>
<evidence type="ECO:0000313" key="2">
    <source>
        <dbReference type="Proteomes" id="UP000488506"/>
    </source>
</evidence>
<reference evidence="1 2" key="1">
    <citation type="submission" date="2019-12" db="EMBL/GenBank/DDBJ databases">
        <authorList>
            <person name="Wolfe R."/>
            <person name="Danczak R."/>
            <person name="Wilkins M."/>
        </authorList>
    </citation>
    <scope>NUCLEOTIDE SEQUENCE [LARGE SCALE GENOMIC DNA]</scope>
    <source>
        <strain evidence="1">X2_MaxBin.013</strain>
    </source>
</reference>
<dbReference type="AlphaFoldDB" id="A0A833KZI8"/>
<name>A0A833KZI8_UNCSA</name>
<comment type="caution">
    <text evidence="1">The sequence shown here is derived from an EMBL/GenBank/DDBJ whole genome shotgun (WGS) entry which is preliminary data.</text>
</comment>
<protein>
    <submittedName>
        <fullName evidence="1">Uncharacterized protein</fullName>
    </submittedName>
</protein>
<proteinExistence type="predicted"/>
<accession>A0A833KZI8</accession>